<evidence type="ECO:0000313" key="3">
    <source>
        <dbReference type="EMBL" id="KZV42594.1"/>
    </source>
</evidence>
<dbReference type="AlphaFoldDB" id="A0A2Z7C6Q9"/>
<protein>
    <submittedName>
        <fullName evidence="3">Uncharacterized protein</fullName>
    </submittedName>
</protein>
<feature type="compositionally biased region" description="Polar residues" evidence="1">
    <location>
        <begin position="17"/>
        <end position="28"/>
    </location>
</feature>
<accession>A0A2Z7C6Q9</accession>
<dbReference type="EMBL" id="KQ998988">
    <property type="protein sequence ID" value="KZV42594.1"/>
    <property type="molecule type" value="Genomic_DNA"/>
</dbReference>
<evidence type="ECO:0000313" key="4">
    <source>
        <dbReference type="Proteomes" id="UP000250235"/>
    </source>
</evidence>
<feature type="region of interest" description="Disordered" evidence="1">
    <location>
        <begin position="1"/>
        <end position="28"/>
    </location>
</feature>
<keyword evidence="4" id="KW-1185">Reference proteome</keyword>
<organism evidence="3 4">
    <name type="scientific">Dorcoceras hygrometricum</name>
    <dbReference type="NCBI Taxonomy" id="472368"/>
    <lineage>
        <taxon>Eukaryota</taxon>
        <taxon>Viridiplantae</taxon>
        <taxon>Streptophyta</taxon>
        <taxon>Embryophyta</taxon>
        <taxon>Tracheophyta</taxon>
        <taxon>Spermatophyta</taxon>
        <taxon>Magnoliopsida</taxon>
        <taxon>eudicotyledons</taxon>
        <taxon>Gunneridae</taxon>
        <taxon>Pentapetalae</taxon>
        <taxon>asterids</taxon>
        <taxon>lamiids</taxon>
        <taxon>Lamiales</taxon>
        <taxon>Gesneriaceae</taxon>
        <taxon>Didymocarpoideae</taxon>
        <taxon>Trichosporeae</taxon>
        <taxon>Loxocarpinae</taxon>
        <taxon>Dorcoceras</taxon>
    </lineage>
</organism>
<name>A0A2Z7C6Q9_9LAMI</name>
<dbReference type="Proteomes" id="UP000250235">
    <property type="component" value="Unassembled WGS sequence"/>
</dbReference>
<feature type="transmembrane region" description="Helical" evidence="2">
    <location>
        <begin position="122"/>
        <end position="141"/>
    </location>
</feature>
<feature type="compositionally biased region" description="Basic and acidic residues" evidence="1">
    <location>
        <begin position="1"/>
        <end position="15"/>
    </location>
</feature>
<reference evidence="3 4" key="1">
    <citation type="journal article" date="2015" name="Proc. Natl. Acad. Sci. U.S.A.">
        <title>The resurrection genome of Boea hygrometrica: A blueprint for survival of dehydration.</title>
        <authorList>
            <person name="Xiao L."/>
            <person name="Yang G."/>
            <person name="Zhang L."/>
            <person name="Yang X."/>
            <person name="Zhao S."/>
            <person name="Ji Z."/>
            <person name="Zhou Q."/>
            <person name="Hu M."/>
            <person name="Wang Y."/>
            <person name="Chen M."/>
            <person name="Xu Y."/>
            <person name="Jin H."/>
            <person name="Xiao X."/>
            <person name="Hu G."/>
            <person name="Bao F."/>
            <person name="Hu Y."/>
            <person name="Wan P."/>
            <person name="Li L."/>
            <person name="Deng X."/>
            <person name="Kuang T."/>
            <person name="Xiang C."/>
            <person name="Zhu J.K."/>
            <person name="Oliver M.J."/>
            <person name="He Y."/>
        </authorList>
    </citation>
    <scope>NUCLEOTIDE SEQUENCE [LARGE SCALE GENOMIC DNA]</scope>
    <source>
        <strain evidence="4">cv. XS01</strain>
    </source>
</reference>
<proteinExistence type="predicted"/>
<evidence type="ECO:0000256" key="1">
    <source>
        <dbReference type="SAM" id="MobiDB-lite"/>
    </source>
</evidence>
<sequence length="310" mass="34499">MHENKATTESREPKDLNSFSTNESDQLNNSGHEVCEYMGATHSSQHTAPDAEHSSTCCCPTHEMWELPTPLIVANRSQQVDEVYGSYPLVLKTSILCLRRCRLDVGVEVEGSFRNRKVRTRIGIVFPFVVIACFVSDISPIRSTTRTETPSSACTRSTDEFCTNGFSSSSWPETIFWRRRAAAAAARGAGGGGGLREERERRYLGIQLAVGPQPLWLRDHNSGPAQRIMVKRLATSPHDPLGITDSSYKNQLVVVSVQYGPLNPYIPIRSTTIGKSRVAIDPISKWLPFVDRSPGHYLSARSEHHNVPYQ</sequence>
<keyword evidence="2" id="KW-0472">Membrane</keyword>
<gene>
    <name evidence="3" type="ORF">F511_28462</name>
</gene>
<evidence type="ECO:0000256" key="2">
    <source>
        <dbReference type="SAM" id="Phobius"/>
    </source>
</evidence>
<keyword evidence="2" id="KW-1133">Transmembrane helix</keyword>
<keyword evidence="2" id="KW-0812">Transmembrane</keyword>